<organism evidence="1 2">
    <name type="scientific">Shewanella schlegeliana</name>
    <dbReference type="NCBI Taxonomy" id="190308"/>
    <lineage>
        <taxon>Bacteria</taxon>
        <taxon>Pseudomonadati</taxon>
        <taxon>Pseudomonadota</taxon>
        <taxon>Gammaproteobacteria</taxon>
        <taxon>Alteromonadales</taxon>
        <taxon>Shewanellaceae</taxon>
        <taxon>Shewanella</taxon>
    </lineage>
</organism>
<dbReference type="RefSeq" id="WP_202723735.1">
    <property type="nucleotide sequence ID" value="NZ_BPEX01000004.1"/>
</dbReference>
<evidence type="ECO:0000313" key="2">
    <source>
        <dbReference type="Proteomes" id="UP000604898"/>
    </source>
</evidence>
<reference evidence="1 2" key="1">
    <citation type="submission" date="2021-01" db="EMBL/GenBank/DDBJ databases">
        <title>Genome sequence of Shewanella schlegeliana JCM 11561.</title>
        <authorList>
            <person name="Zhang H."/>
            <person name="Li C."/>
        </authorList>
    </citation>
    <scope>NUCLEOTIDE SEQUENCE [LARGE SCALE GENOMIC DNA]</scope>
    <source>
        <strain evidence="1 2">JCM 11561</strain>
    </source>
</reference>
<gene>
    <name evidence="1" type="ORF">JMA39_20240</name>
</gene>
<name>A0ABS1T5B6_9GAMM</name>
<protein>
    <submittedName>
        <fullName evidence="1">Uncharacterized protein</fullName>
    </submittedName>
</protein>
<sequence>MNPFTSDVPSGPLGDFYWSMRPVSNACNFVGAARVIQEGIAVDPLLAECELEAHDLYQAQLDRL</sequence>
<accession>A0ABS1T5B6</accession>
<comment type="caution">
    <text evidence="1">The sequence shown here is derived from an EMBL/GenBank/DDBJ whole genome shotgun (WGS) entry which is preliminary data.</text>
</comment>
<dbReference type="EMBL" id="JAESVD010000016">
    <property type="protein sequence ID" value="MBL4915425.1"/>
    <property type="molecule type" value="Genomic_DNA"/>
</dbReference>
<dbReference type="Proteomes" id="UP000604898">
    <property type="component" value="Unassembled WGS sequence"/>
</dbReference>
<proteinExistence type="predicted"/>
<evidence type="ECO:0000313" key="1">
    <source>
        <dbReference type="EMBL" id="MBL4915425.1"/>
    </source>
</evidence>
<keyword evidence="2" id="KW-1185">Reference proteome</keyword>